<dbReference type="Pfam" id="PF08241">
    <property type="entry name" value="Methyltransf_11"/>
    <property type="match status" value="1"/>
</dbReference>
<dbReference type="CDD" id="cd02440">
    <property type="entry name" value="AdoMet_MTases"/>
    <property type="match status" value="1"/>
</dbReference>
<dbReference type="HOGENOM" id="CLU_090201_4_0_1"/>
<reference evidence="2" key="2">
    <citation type="submission" date="2025-08" db="UniProtKB">
        <authorList>
            <consortium name="Ensembl"/>
        </authorList>
    </citation>
    <scope>IDENTIFICATION</scope>
</reference>
<dbReference type="InterPro" id="IPR029063">
    <property type="entry name" value="SAM-dependent_MTases_sf"/>
</dbReference>
<sequence>TMSAVTKTYESVKAVILSAHKSTTTREKLNFYNSWAQNYDQDVALLDYRAPQLAANSISSHFHGNRQAAVVLDVACGTGIVSKEMNVHGFKHFVGVDGSEGMLEAARSCGLYQELKQCTLGEEPIPVQSGYFDVVVITGALSVGQVPVQVVRELCSSAKSGGYICMTTRGNDDNLEYKAALKGELEQMEQEGLWTYVEVAEVEEWERAVSEKEHGYIPGVVYLYRKL</sequence>
<evidence type="ECO:0000313" key="2">
    <source>
        <dbReference type="Ensembl" id="ENSTNIP00000019245.1"/>
    </source>
</evidence>
<dbReference type="FunCoup" id="H3DFF1">
    <property type="interactions" value="3"/>
</dbReference>
<proteinExistence type="predicted"/>
<dbReference type="Proteomes" id="UP000007303">
    <property type="component" value="Unassembled WGS sequence"/>
</dbReference>
<dbReference type="GeneTree" id="ENSGT00530000063975"/>
<dbReference type="OMA" id="DCMALYE"/>
<dbReference type="GO" id="GO:0008757">
    <property type="term" value="F:S-adenosylmethionine-dependent methyltransferase activity"/>
    <property type="evidence" value="ECO:0007669"/>
    <property type="project" value="InterPro"/>
</dbReference>
<dbReference type="InterPro" id="IPR013216">
    <property type="entry name" value="Methyltransf_11"/>
</dbReference>
<dbReference type="SUPFAM" id="SSF53335">
    <property type="entry name" value="S-adenosyl-L-methionine-dependent methyltransferases"/>
    <property type="match status" value="1"/>
</dbReference>
<evidence type="ECO:0000313" key="3">
    <source>
        <dbReference type="Proteomes" id="UP000007303"/>
    </source>
</evidence>
<feature type="domain" description="Methyltransferase type 11" evidence="1">
    <location>
        <begin position="72"/>
        <end position="165"/>
    </location>
</feature>
<dbReference type="STRING" id="99883.ENSTNIP00000019245"/>
<accession>H3DFF1</accession>
<reference evidence="2" key="3">
    <citation type="submission" date="2025-09" db="UniProtKB">
        <authorList>
            <consortium name="Ensembl"/>
        </authorList>
    </citation>
    <scope>IDENTIFICATION</scope>
</reference>
<name>H3DFF1_TETNG</name>
<evidence type="ECO:0000259" key="1">
    <source>
        <dbReference type="Pfam" id="PF08241"/>
    </source>
</evidence>
<dbReference type="PANTHER" id="PTHR43591">
    <property type="entry name" value="METHYLTRANSFERASE"/>
    <property type="match status" value="1"/>
</dbReference>
<dbReference type="Ensembl" id="ENSTNIT00000019474.1">
    <property type="protein sequence ID" value="ENSTNIP00000019245.1"/>
    <property type="gene ID" value="ENSTNIG00000016154.1"/>
</dbReference>
<dbReference type="PANTHER" id="PTHR43591:SF101">
    <property type="entry name" value="METHYLTRANSFERASE-LIKE PROTEIN 27"/>
    <property type="match status" value="1"/>
</dbReference>
<protein>
    <submittedName>
        <fullName evidence="2">Methyltransferase like 27</fullName>
    </submittedName>
</protein>
<reference evidence="3" key="1">
    <citation type="journal article" date="2004" name="Nature">
        <title>Genome duplication in the teleost fish Tetraodon nigroviridis reveals the early vertebrate proto-karyotype.</title>
        <authorList>
            <person name="Jaillon O."/>
            <person name="Aury J.-M."/>
            <person name="Brunet F."/>
            <person name="Petit J.-L."/>
            <person name="Stange-Thomann N."/>
            <person name="Mauceli E."/>
            <person name="Bouneau L."/>
            <person name="Fischer C."/>
            <person name="Ozouf-Costaz C."/>
            <person name="Bernot A."/>
            <person name="Nicaud S."/>
            <person name="Jaffe D."/>
            <person name="Fisher S."/>
            <person name="Lutfalla G."/>
            <person name="Dossat C."/>
            <person name="Segurens B."/>
            <person name="Dasilva C."/>
            <person name="Salanoubat M."/>
            <person name="Levy M."/>
            <person name="Boudet N."/>
            <person name="Castellano S."/>
            <person name="Anthouard V."/>
            <person name="Jubin C."/>
            <person name="Castelli V."/>
            <person name="Katinka M."/>
            <person name="Vacherie B."/>
            <person name="Biemont C."/>
            <person name="Skalli Z."/>
            <person name="Cattolico L."/>
            <person name="Poulain J."/>
            <person name="De Berardinis V."/>
            <person name="Cruaud C."/>
            <person name="Duprat S."/>
            <person name="Brottier P."/>
            <person name="Coutanceau J.-P."/>
            <person name="Gouzy J."/>
            <person name="Parra G."/>
            <person name="Lardier G."/>
            <person name="Chapple C."/>
            <person name="McKernan K.J."/>
            <person name="McEwan P."/>
            <person name="Bosak S."/>
            <person name="Kellis M."/>
            <person name="Volff J.-N."/>
            <person name="Guigo R."/>
            <person name="Zody M.C."/>
            <person name="Mesirov J."/>
            <person name="Lindblad-Toh K."/>
            <person name="Birren B."/>
            <person name="Nusbaum C."/>
            <person name="Kahn D."/>
            <person name="Robinson-Rechavi M."/>
            <person name="Laudet V."/>
            <person name="Schachter V."/>
            <person name="Quetier F."/>
            <person name="Saurin W."/>
            <person name="Scarpelli C."/>
            <person name="Wincker P."/>
            <person name="Lander E.S."/>
            <person name="Weissenbach J."/>
            <person name="Roest Crollius H."/>
        </authorList>
    </citation>
    <scope>NUCLEOTIDE SEQUENCE [LARGE SCALE GENOMIC DNA]</scope>
</reference>
<keyword evidence="3" id="KW-1185">Reference proteome</keyword>
<dbReference type="Gene3D" id="3.40.50.150">
    <property type="entry name" value="Vaccinia Virus protein VP39"/>
    <property type="match status" value="1"/>
</dbReference>
<dbReference type="AlphaFoldDB" id="H3DFF1"/>
<organism evidence="2 3">
    <name type="scientific">Tetraodon nigroviridis</name>
    <name type="common">Spotted green pufferfish</name>
    <name type="synonym">Chelonodon nigroviridis</name>
    <dbReference type="NCBI Taxonomy" id="99883"/>
    <lineage>
        <taxon>Eukaryota</taxon>
        <taxon>Metazoa</taxon>
        <taxon>Chordata</taxon>
        <taxon>Craniata</taxon>
        <taxon>Vertebrata</taxon>
        <taxon>Euteleostomi</taxon>
        <taxon>Actinopterygii</taxon>
        <taxon>Neopterygii</taxon>
        <taxon>Teleostei</taxon>
        <taxon>Neoteleostei</taxon>
        <taxon>Acanthomorphata</taxon>
        <taxon>Eupercaria</taxon>
        <taxon>Tetraodontiformes</taxon>
        <taxon>Tetradontoidea</taxon>
        <taxon>Tetraodontidae</taxon>
        <taxon>Tetraodon</taxon>
    </lineage>
</organism>
<dbReference type="InParanoid" id="H3DFF1"/>